<dbReference type="SUPFAM" id="SSF109709">
    <property type="entry name" value="KorB DNA-binding domain-like"/>
    <property type="match status" value="1"/>
</dbReference>
<dbReference type="CDD" id="cd16393">
    <property type="entry name" value="SPO0J_N"/>
    <property type="match status" value="1"/>
</dbReference>
<dbReference type="InterPro" id="IPR004437">
    <property type="entry name" value="ParB/RepB/Spo0J"/>
</dbReference>
<evidence type="ECO:0000259" key="5">
    <source>
        <dbReference type="SMART" id="SM00470"/>
    </source>
</evidence>
<dbReference type="GO" id="GO:0007059">
    <property type="term" value="P:chromosome segregation"/>
    <property type="evidence" value="ECO:0007669"/>
    <property type="project" value="UniProtKB-KW"/>
</dbReference>
<evidence type="ECO:0000256" key="2">
    <source>
        <dbReference type="ARBA" id="ARBA00006295"/>
    </source>
</evidence>
<dbReference type="PANTHER" id="PTHR33375:SF1">
    <property type="entry name" value="CHROMOSOME-PARTITIONING PROTEIN PARB-RELATED"/>
    <property type="match status" value="1"/>
</dbReference>
<dbReference type="InterPro" id="IPR003115">
    <property type="entry name" value="ParB_N"/>
</dbReference>
<evidence type="ECO:0000313" key="6">
    <source>
        <dbReference type="EMBL" id="RAQ28216.1"/>
    </source>
</evidence>
<evidence type="ECO:0000256" key="4">
    <source>
        <dbReference type="ARBA" id="ARBA00023125"/>
    </source>
</evidence>
<protein>
    <submittedName>
        <fullName evidence="6">Nucleoid occlusion protein</fullName>
    </submittedName>
</protein>
<comment type="caution">
    <text evidence="6">The sequence shown here is derived from an EMBL/GenBank/DDBJ whole genome shotgun (WGS) entry which is preliminary data.</text>
</comment>
<gene>
    <name evidence="6" type="ORF">DPQ25_10480</name>
</gene>
<dbReference type="GO" id="GO:0009295">
    <property type="term" value="C:nucleoid"/>
    <property type="evidence" value="ECO:0007669"/>
    <property type="project" value="UniProtKB-SubCell"/>
</dbReference>
<comment type="similarity">
    <text evidence="2">Belongs to the ParB family.</text>
</comment>
<name>A0A328UDN7_9FIRM</name>
<keyword evidence="3" id="KW-0159">Chromosome partition</keyword>
<keyword evidence="7" id="KW-1185">Reference proteome</keyword>
<evidence type="ECO:0000256" key="3">
    <source>
        <dbReference type="ARBA" id="ARBA00022829"/>
    </source>
</evidence>
<dbReference type="Pfam" id="PF02195">
    <property type="entry name" value="ParB_N"/>
    <property type="match status" value="1"/>
</dbReference>
<evidence type="ECO:0000313" key="7">
    <source>
        <dbReference type="Proteomes" id="UP000249377"/>
    </source>
</evidence>
<proteinExistence type="inferred from homology"/>
<dbReference type="AlphaFoldDB" id="A0A328UDN7"/>
<dbReference type="GO" id="GO:0003677">
    <property type="term" value="F:DNA binding"/>
    <property type="evidence" value="ECO:0007669"/>
    <property type="project" value="UniProtKB-KW"/>
</dbReference>
<dbReference type="EMBL" id="QLYR01000007">
    <property type="protein sequence ID" value="RAQ28216.1"/>
    <property type="molecule type" value="Genomic_DNA"/>
</dbReference>
<sequence>MLNLMDKRKVVQIPLERVAPNPAQPRQVFREEELRGLAESLRQNGLLQPISVRKNGAGYELIAGERRLRAAKLLGWRSIAAIVNECDAGQSAVLAMTENMQRQNLGVFEEAEGLRRLIERWGVTQEEAALRLGKSQSALANKLRLLKLRDSERDAINRAGLTERHARALLRICDEKQREHALGVIIEKGWNVAKSEEYIDRLLQGEAAKPKKKRPTMVVKDVRIFMNTLRHAVDTMKKSGIAAQSRQNETEEYIEYMVRIPKAAAEAARLPAGSPISTFPVKRTG</sequence>
<reference evidence="6 7" key="1">
    <citation type="submission" date="2018-06" db="EMBL/GenBank/DDBJ databases">
        <title>Noncontiguous genome sequence of Ruminococcaceae bacterium ASD2818.</title>
        <authorList>
            <person name="Chaplin A.V."/>
            <person name="Sokolova S.R."/>
            <person name="Kochetkova T.O."/>
            <person name="Goltsov A.Y."/>
            <person name="Trofimov D.Y."/>
            <person name="Efimov B.A."/>
        </authorList>
    </citation>
    <scope>NUCLEOTIDE SEQUENCE [LARGE SCALE GENOMIC DNA]</scope>
    <source>
        <strain evidence="6 7">ASD2818</strain>
    </source>
</reference>
<accession>A0A328UDN7</accession>
<dbReference type="FunFam" id="3.90.1530.30:FF:000001">
    <property type="entry name" value="Chromosome partitioning protein ParB"/>
    <property type="match status" value="1"/>
</dbReference>
<organism evidence="6 7">
    <name type="scientific">Hydrogeniiclostridium mannosilyticum</name>
    <dbReference type="NCBI Taxonomy" id="2764322"/>
    <lineage>
        <taxon>Bacteria</taxon>
        <taxon>Bacillati</taxon>
        <taxon>Bacillota</taxon>
        <taxon>Clostridia</taxon>
        <taxon>Eubacteriales</taxon>
        <taxon>Acutalibacteraceae</taxon>
        <taxon>Hydrogeniiclostridium</taxon>
    </lineage>
</organism>
<dbReference type="PANTHER" id="PTHR33375">
    <property type="entry name" value="CHROMOSOME-PARTITIONING PROTEIN PARB-RELATED"/>
    <property type="match status" value="1"/>
</dbReference>
<dbReference type="Pfam" id="PF17762">
    <property type="entry name" value="HTH_ParB"/>
    <property type="match status" value="1"/>
</dbReference>
<dbReference type="InterPro" id="IPR041468">
    <property type="entry name" value="HTH_ParB/Spo0J"/>
</dbReference>
<dbReference type="NCBIfam" id="TIGR00180">
    <property type="entry name" value="parB_part"/>
    <property type="match status" value="1"/>
</dbReference>
<dbReference type="InterPro" id="IPR036086">
    <property type="entry name" value="ParB/Sulfiredoxin_sf"/>
</dbReference>
<keyword evidence="4" id="KW-0238">DNA-binding</keyword>
<feature type="domain" description="ParB-like N-terminal" evidence="5">
    <location>
        <begin position="11"/>
        <end position="100"/>
    </location>
</feature>
<dbReference type="InterPro" id="IPR050336">
    <property type="entry name" value="Chromosome_partition/occlusion"/>
</dbReference>
<dbReference type="SUPFAM" id="SSF110849">
    <property type="entry name" value="ParB/Sulfiredoxin"/>
    <property type="match status" value="1"/>
</dbReference>
<evidence type="ECO:0000256" key="1">
    <source>
        <dbReference type="ARBA" id="ARBA00004453"/>
    </source>
</evidence>
<dbReference type="GO" id="GO:0005694">
    <property type="term" value="C:chromosome"/>
    <property type="evidence" value="ECO:0007669"/>
    <property type="project" value="TreeGrafter"/>
</dbReference>
<dbReference type="FunFam" id="1.10.10.2830:FF:000001">
    <property type="entry name" value="Chromosome partitioning protein ParB"/>
    <property type="match status" value="1"/>
</dbReference>
<dbReference type="Gene3D" id="1.10.10.2830">
    <property type="match status" value="1"/>
</dbReference>
<dbReference type="RefSeq" id="WP_112333172.1">
    <property type="nucleotide sequence ID" value="NZ_QLYR01000007.1"/>
</dbReference>
<dbReference type="Proteomes" id="UP000249377">
    <property type="component" value="Unassembled WGS sequence"/>
</dbReference>
<dbReference type="SMART" id="SM00470">
    <property type="entry name" value="ParB"/>
    <property type="match status" value="1"/>
</dbReference>
<comment type="subcellular location">
    <subcellularLocation>
        <location evidence="1">Cytoplasm</location>
        <location evidence="1">Nucleoid</location>
    </subcellularLocation>
</comment>
<dbReference type="Gene3D" id="3.90.1530.30">
    <property type="match status" value="1"/>
</dbReference>